<dbReference type="Proteomes" id="UP000178930">
    <property type="component" value="Unassembled WGS sequence"/>
</dbReference>
<keyword evidence="5" id="KW-0472">Membrane</keyword>
<organism evidence="7 8">
    <name type="scientific">Candidatus Buchananbacteria bacterium RIFCSPHIGHO2_01_FULL_39_14</name>
    <dbReference type="NCBI Taxonomy" id="1797532"/>
    <lineage>
        <taxon>Bacteria</taxon>
        <taxon>Candidatus Buchananiibacteriota</taxon>
    </lineage>
</organism>
<evidence type="ECO:0000256" key="2">
    <source>
        <dbReference type="ARBA" id="ARBA00022737"/>
    </source>
</evidence>
<feature type="compositionally biased region" description="Polar residues" evidence="4">
    <location>
        <begin position="2765"/>
        <end position="2776"/>
    </location>
</feature>
<dbReference type="SUPFAM" id="SSF81296">
    <property type="entry name" value="E set domains"/>
    <property type="match status" value="2"/>
</dbReference>
<dbReference type="Pfam" id="PF13385">
    <property type="entry name" value="Laminin_G_3"/>
    <property type="match status" value="2"/>
</dbReference>
<dbReference type="Gene3D" id="2.60.120.200">
    <property type="match status" value="2"/>
</dbReference>
<sequence length="4055" mass="439140">MRIKKPKIKNLFLPILFGLILGSFIFSAAALALDTGLQFGAASGLGTQDLRVTIMNIVRYALGFLGVVAIVIILYGGYVWMTAAGNAEKIETAKRILINAVIGLVIIFSAFMITSFIINQLIRATGAGAPGESCTTENAGEERGCYDCVPPNWVFDLTNFGCDPTIIRECRVVTISPTGTNRPMNSVVRIRFNHPNPTNINDIVVTDSSGAVAGTRTVSNNLVEFIPNANCPAPWADRKCFDANTTYRIETKTGAIACGGYDLVCGGLGGNTCLANFTTGDFVDTAAPEVTIIGTQICRDTKNELKALVNDDYGISYVNFSDPIQLNRNDNLITVPPEEFAQVEWDTTLSGYDSIAETTVTATAVDYDANQTSVSTAFALREAHCCNAVQDSDETGIDCGGNGCEPCVPVIEWVSPLSGATSTMITITGRRFGAIAGNVKFLADPTDPTDDELALAPTAAACSDYWSDEEIVVQAPLSAKKVSLDGPIQVTTNANQTDRTDEPPGSQIKDFDVNNTVRPGLCNLSPELGPINTAVDLFGINFVSGQTTVLFGGLKAGGSPIVSDIFGGKKITGARVPALRDGPVSVRVTTSQEFSNPLIFTVGPLATPGPVISDFNPKNGAPGTYVTIDGSNFGESRQAVIGHIYFVSATNQKTEASYLFPPECSNTAWSDNQIIVKVPSGLTINSNYNLKIEINQGSDTADSTFTVNNTIRPNICSVVPDNGPVGQPITIFGEIFNPPPDNARVNEVNFWDNKSQTNLKLGIFNRPAPAIDTETIETSVVAGAATGDLKAKNVAGNFSNPYDFRVGACSDNTSCGPNRECCAAGIYEDSCMPLGGCVGAADASTYTWFFSTQTFGPSVVETCNRSSSCQPGAISSPTPFSPVVNYQFSGSRQNDGAVPIDAVISARFTTKMHRPSLTVGGDSPTIKIFKCNLVINQDNSESPFDPADCTTPINGVLSLDEFNYLDSETPNADYFEFKPQNLLTKNYWYLVELDADRIYGESGIQLAGNEITGTTSKYKWAFKTRNSDELSQVGCVYVDPHRQTSTARGDEKNWDSSLSPQDFVCVVMRDNPPNWDWRTAQADNSDDPRAEIKYELGNTATSSATEETIDDLDKDVDVVADYTAENFTKSGKGFLTINFSNPFIIDRWPDCGEACLNSAIGARFDRPMESTTVNDSSNIKIYTCFNNADCRPGIGSCSVSGKICADNTDCPTNETCEIPQTLADLDDGGTKLVPGLHISPPFYEVREFSYCSKKLNQECSDTNPCGANEGACVTETSYEFNFYPLVNYFDGLLAPNTYYRVVINKDVKSAGELKLLGGLNYDDPADGLAGNDSYSWKFKTQAQFGLCELARVNVNPTQKHLNKQEEWRYAAKPYADQDICEPEFGQRLNPFSYNWQWRPINTLVGPDNSCDSDIADFWANDLPTNPGAPGYPGASLTDQPYCGQGWYPVYSRYLRNGCGNGIIELGEDCDTGRLGENDGCSDVCLLETDSDLGNINYNQAVCGNGIIELGEDCDTGDEPDNNNTDGCTNNCLATGSVIGRSLCGDNVIGIGEECDDADYLYCSSITTPANCTLGVDAGCFSCRELGADSNIWTACSGVDCDTCQANVNVCRPQNGDGCSATCTLESDTDTGNTNYNQSVCGNGKVEAGEECDVGNEPNNNDADGCSDSCLNTGSQPDRRTDPYQIAITQNQDGATYLQAWDVNQQNKWGWAYLTVGDFFSGGGTFGIINKWPDCSWACLNAEIGAQFNQYLTKTTIDEESDNTVYLYECGTDANCSVSTADQVKGINLQTFNATTTDPIKHDAFRILLPLTYNPVNNDNNPLTPAIPTLLPNTYYRVVVTNGVKNFVGQAMDRLNFDFDQTDAISRDSFSWIFKTKPENDLCGLDRVGVIPEELTLPAGGIKYLYFAQPWSEPDQCSSLGQRLNPYYYNWVWDDVAVTANPLPPPAFVNGADFINPAGYDGCGNGVVEPGEDCDPGLISIPNCNPITCQFSPIGGPSPTPLNSALASCGNRIIEPNEECDQGNEPNGDESDGCTDICTFSGAVPATNSVCGNSRIEKGEKCDDGELNSILAYYTLNGNANDILRRNNGTIFGAVTFEAGQRGRAAKFTGAVNQYIEVANNDSIKPIGAFTVSAWIKSTKTADPEGGNGLVASTYNCGWDGTTCAAQTGWSFGDDFGCGPTPCTPGDHFYLQVWGSSKNSAAASLDNFSSIYKDQWIYVTGVYQPGQYVRLYINGQLKAEDITNVPTAVAYNSGIPLRIGHRADNLTQGYFGGDLDDFRIYNRALTLSEIQTAMNDQCTNFDDPDTLCPSSTAQECQQNLRQCYWTGNDCITRACLDQNSSITGNNNYNQPTCGNGEIETGEECDDGNIKDGYCSVNNAPCDVIGSVCGGNGVCISDGCGPTCQNNGSAAKDNRIDPYQIVQTVDQLNVGLAQVNEEIRAWHNLQPDRVGVGLLTVTGGNIPFYVIGHQPPAGEANQCRNVSLWAVFSKPLKTDADNIKNNFIVKQCLNEDCSSASDNLVKNFYYQTIQGQCINNQCRYPLSDSDLGSFNSTCLIDAECVGSRVMATELTSGFLAANVTYQFDVTGVQSADNKNLTLNDCLNLSSPLCTKWQFQTNNDFCQCDYVGVTTWYSSGGAETTQDFFSCAGNNCGDQTPDIRDDDFANDNPTQEGTVPGNQHLYEAQCYDINNPQNSRLPIGFGATYQWSEIDPTDAPKGIIYLTNKLCLYGEADKILNVCSVNSDCGTNGLCSVYEPITYVTPGEETRNSSGAITSQTPKGKSGQAEVRVVAQEYHNAAGQFCLDDLTNPNDGCLPRLASSQNVAVTNFICDNPWPALGPYVDSITNCRDDLNSCLNTNFDLLYCRDDGQAGLTGDLPALSESPVVLGTRSKTIKEFLFPFGENIETAVASRDALGIQVRPNPLRLSPLTWYRSGLCGGAPNFESLCFSDADCNGLNNPDLIAYYSFDDQNNLGNDLAGDNDGTNNGAVFNPVGKISGAVQFDGLPNKSIEVNTTEVKPTSAFSISAWVKNNNNPTVQAGYGVVASTYNCGWDGTTCAAQTGWSFGDNFGCGPTPCTPDDHFYLQVWGSSNNSATASKSGFFAAYSGWTHVAGVFKPGESVQLYVNGEKVAETKTSILQVAYPNLPLHIGNRPDNQAQGVWNGSVDDLRIYARALTESEIRLLAEGRDNQCQFNVPTKGSPQTMTVDGYQAIRDGRTVYVGAPNLGTSDLFSNIYLISYSQNASTQTQEVFNRILDPAKTLGLWRFNIDFTNHQICSVGNFSGTDTICGAPNSSTYIGLANTAQCAALSDQSSCQSESENLGCYWASSVNGCLAKVCEPIYCNNNFECPNLSCSAEKQQVVRDAKRFSDLRDTQVLLENYAQRKNGYPLLTGGSYIASTTFSIWPSWQQTLSKELSTNLPTDPLNLFKGCNNNNYFCDDNNDGLIDHNIEKTFCDLGNINSCNKRPALCLPFDPDQDRTCWDEVSKFFSCPAEMFVYGYRSAESGKSYELYTNLEYDTSLPNWVSGSYQLPLSNISGSVCQKLDLEVHQQRTNGATAEANCLNDGGDADSDGICDRNDNCNPSVSCPGNARNCYNPDQRNSNSPADSIGDVCDSTCSGDADSDGVCDELDNCRTVRNPANHCAITTEDPNGQCDADKDGVGDACDPCTDVDEDGWWDEDTGANDERVCRRDNVSPWSNGFCQDTEGKRNGQHCHDVSDCSSPYRASCFVPFNGFGVSNDRRSYCANNGIPTPKVCQSVDNCLPNQTCEKFTDNNFRYYNPFQEDYDNDQIGYIADDCLDFDNDSFGDYSFYTKSNNPLDLETFQAYCTDAFGDPILDQQCIQPTDQETICLYGLGPEYDYNDDRRWNFEDASWGPLGKPCPPGKICDLNNDGFFNAVDTQMYNNILQDSNLGDCDQVIDYTDTSLCYVCADTNNTGISTFDDYIVVSSLAGHEDHFQGCQGDKNQFGDFNAAAGEIDLDNCPAGPNGAVCKDQFGIQISCANLDQLDTDGDNIGNICDSANNPQSRGENGVVAGAAFTEKARENILWYNKMSQWLASLF</sequence>
<keyword evidence="2" id="KW-0677">Repeat</keyword>
<evidence type="ECO:0000313" key="8">
    <source>
        <dbReference type="Proteomes" id="UP000178930"/>
    </source>
</evidence>
<evidence type="ECO:0000256" key="5">
    <source>
        <dbReference type="SAM" id="Phobius"/>
    </source>
</evidence>
<keyword evidence="5" id="KW-0812">Transmembrane</keyword>
<dbReference type="InterPro" id="IPR028974">
    <property type="entry name" value="TSP_type-3_rpt"/>
</dbReference>
<feature type="transmembrane region" description="Helical" evidence="5">
    <location>
        <begin position="60"/>
        <end position="84"/>
    </location>
</feature>
<dbReference type="Gene3D" id="4.10.1080.10">
    <property type="entry name" value="TSP type-3 repeat"/>
    <property type="match status" value="1"/>
</dbReference>
<dbReference type="Pfam" id="PF01833">
    <property type="entry name" value="TIG"/>
    <property type="match status" value="1"/>
</dbReference>
<evidence type="ECO:0000256" key="4">
    <source>
        <dbReference type="SAM" id="MobiDB-lite"/>
    </source>
</evidence>
<dbReference type="NCBIfam" id="TIGR02232">
    <property type="entry name" value="myxo_disulf_rpt"/>
    <property type="match status" value="1"/>
</dbReference>
<accession>A0A1G1XYD3</accession>
<feature type="region of interest" description="Disordered" evidence="4">
    <location>
        <begin position="493"/>
        <end position="512"/>
    </location>
</feature>
<dbReference type="SMART" id="SM00560">
    <property type="entry name" value="LamGL"/>
    <property type="match status" value="2"/>
</dbReference>
<feature type="domain" description="LamG-like jellyroll fold" evidence="6">
    <location>
        <begin position="3017"/>
        <end position="3174"/>
    </location>
</feature>
<keyword evidence="3" id="KW-1015">Disulfide bond</keyword>
<gene>
    <name evidence="7" type="ORF">A2729_05405</name>
</gene>
<evidence type="ECO:0000256" key="1">
    <source>
        <dbReference type="ARBA" id="ARBA00022729"/>
    </source>
</evidence>
<comment type="caution">
    <text evidence="7">The sequence shown here is derived from an EMBL/GenBank/DDBJ whole genome shotgun (WGS) entry which is preliminary data.</text>
</comment>
<dbReference type="InterPro" id="IPR043993">
    <property type="entry name" value="T4SS_pilin"/>
</dbReference>
<reference evidence="7 8" key="1">
    <citation type="journal article" date="2016" name="Nat. Commun.">
        <title>Thousands of microbial genomes shed light on interconnected biogeochemical processes in an aquifer system.</title>
        <authorList>
            <person name="Anantharaman K."/>
            <person name="Brown C.T."/>
            <person name="Hug L.A."/>
            <person name="Sharon I."/>
            <person name="Castelle C.J."/>
            <person name="Probst A.J."/>
            <person name="Thomas B.C."/>
            <person name="Singh A."/>
            <person name="Wilkins M.J."/>
            <person name="Karaoz U."/>
            <person name="Brodie E.L."/>
            <person name="Williams K.H."/>
            <person name="Hubbard S.S."/>
            <person name="Banfield J.F."/>
        </authorList>
    </citation>
    <scope>NUCLEOTIDE SEQUENCE [LARGE SCALE GENOMIC DNA]</scope>
</reference>
<name>A0A1G1XYD3_9BACT</name>
<dbReference type="STRING" id="1797532.A2729_05405"/>
<protein>
    <recommendedName>
        <fullName evidence="6">LamG-like jellyroll fold domain-containing protein</fullName>
    </recommendedName>
</protein>
<dbReference type="InterPro" id="IPR006558">
    <property type="entry name" value="LamG-like"/>
</dbReference>
<dbReference type="EMBL" id="MHIB01000005">
    <property type="protein sequence ID" value="OGY45095.1"/>
    <property type="molecule type" value="Genomic_DNA"/>
</dbReference>
<proteinExistence type="predicted"/>
<dbReference type="Pfam" id="PF18895">
    <property type="entry name" value="T4SS_pilin"/>
    <property type="match status" value="1"/>
</dbReference>
<evidence type="ECO:0000259" key="6">
    <source>
        <dbReference type="SMART" id="SM00560"/>
    </source>
</evidence>
<evidence type="ECO:0000313" key="7">
    <source>
        <dbReference type="EMBL" id="OGY45095.1"/>
    </source>
</evidence>
<dbReference type="GO" id="GO:0005509">
    <property type="term" value="F:calcium ion binding"/>
    <property type="evidence" value="ECO:0007669"/>
    <property type="project" value="InterPro"/>
</dbReference>
<feature type="domain" description="LamG-like jellyroll fold" evidence="6">
    <location>
        <begin position="2127"/>
        <end position="2287"/>
    </location>
</feature>
<dbReference type="InterPro" id="IPR013783">
    <property type="entry name" value="Ig-like_fold"/>
</dbReference>
<feature type="transmembrane region" description="Helical" evidence="5">
    <location>
        <begin position="96"/>
        <end position="118"/>
    </location>
</feature>
<dbReference type="InterPro" id="IPR002909">
    <property type="entry name" value="IPT_dom"/>
</dbReference>
<dbReference type="InterPro" id="IPR013320">
    <property type="entry name" value="ConA-like_dom_sf"/>
</dbReference>
<keyword evidence="5" id="KW-1133">Transmembrane helix</keyword>
<dbReference type="Gene3D" id="2.60.40.10">
    <property type="entry name" value="Immunoglobulins"/>
    <property type="match status" value="4"/>
</dbReference>
<feature type="region of interest" description="Disordered" evidence="4">
    <location>
        <begin position="2760"/>
        <end position="2779"/>
    </location>
</feature>
<dbReference type="InterPro" id="IPR011936">
    <property type="entry name" value="Myxo_disulph_rpt"/>
</dbReference>
<keyword evidence="1" id="KW-0732">Signal</keyword>
<evidence type="ECO:0000256" key="3">
    <source>
        <dbReference type="ARBA" id="ARBA00023157"/>
    </source>
</evidence>
<dbReference type="InterPro" id="IPR014756">
    <property type="entry name" value="Ig_E-set"/>
</dbReference>
<dbReference type="SUPFAM" id="SSF49899">
    <property type="entry name" value="Concanavalin A-like lectins/glucanases"/>
    <property type="match status" value="2"/>
</dbReference>